<feature type="chain" id="PRO_5040337904" description="Cell wall galactomannoprotein" evidence="1">
    <location>
        <begin position="19"/>
        <end position="182"/>
    </location>
</feature>
<dbReference type="PANTHER" id="PTHR38123:SF6">
    <property type="entry name" value="CELL WALL SERINE-THREONINE-RICH GALACTOMANNOPROTEIN MP1 (AFU_ORTHOLOGUE AFUA_4G03240)"/>
    <property type="match status" value="1"/>
</dbReference>
<evidence type="ECO:0000313" key="2">
    <source>
        <dbReference type="EMBL" id="KAG5958034.1"/>
    </source>
</evidence>
<evidence type="ECO:0000313" key="5">
    <source>
        <dbReference type="Proteomes" id="UP000784919"/>
    </source>
</evidence>
<feature type="signal peptide" evidence="1">
    <location>
        <begin position="1"/>
        <end position="18"/>
    </location>
</feature>
<evidence type="ECO:0000313" key="3">
    <source>
        <dbReference type="EMBL" id="KAG5973018.1"/>
    </source>
</evidence>
<dbReference type="AlphaFoldDB" id="A0A9P7MX12"/>
<dbReference type="Proteomes" id="UP000742024">
    <property type="component" value="Unassembled WGS sequence"/>
</dbReference>
<dbReference type="Gene3D" id="1.20.1280.140">
    <property type="match status" value="1"/>
</dbReference>
<protein>
    <recommendedName>
        <fullName evidence="6">Cell wall galactomannoprotein</fullName>
    </recommendedName>
</protein>
<dbReference type="InterPro" id="IPR021054">
    <property type="entry name" value="Cell_wall_mannoprotein_1"/>
</dbReference>
<dbReference type="OrthoDB" id="2422134at2759"/>
<evidence type="ECO:0008006" key="6">
    <source>
        <dbReference type="Google" id="ProtNLM"/>
    </source>
</evidence>
<dbReference type="PANTHER" id="PTHR38123">
    <property type="entry name" value="CELL WALL SERINE-THREONINE-RICH GALACTOMANNOPROTEIN MP1 (AFU_ORTHOLOGUE AFUA_4G03240)"/>
    <property type="match status" value="1"/>
</dbReference>
<name>A0A9P7MX12_9HYPO</name>
<comment type="caution">
    <text evidence="3">The sequence shown here is derived from an EMBL/GenBank/DDBJ whole genome shotgun (WGS) entry which is preliminary data.</text>
</comment>
<dbReference type="GO" id="GO:0005576">
    <property type="term" value="C:extracellular region"/>
    <property type="evidence" value="ECO:0007669"/>
    <property type="project" value="TreeGrafter"/>
</dbReference>
<dbReference type="EMBL" id="SRPS01000038">
    <property type="protein sequence ID" value="KAG5973018.1"/>
    <property type="molecule type" value="Genomic_DNA"/>
</dbReference>
<keyword evidence="4" id="KW-1185">Reference proteome</keyword>
<accession>A0A9P7MX12</accession>
<evidence type="ECO:0000256" key="1">
    <source>
        <dbReference type="SAM" id="SignalP"/>
    </source>
</evidence>
<gene>
    <name evidence="3" type="ORF">E4U56_005385</name>
    <name evidence="2" type="ORF">E4U57_001527</name>
</gene>
<dbReference type="EMBL" id="SRPR01000156">
    <property type="protein sequence ID" value="KAG5958034.1"/>
    <property type="molecule type" value="Genomic_DNA"/>
</dbReference>
<organism evidence="3 5">
    <name type="scientific">Claviceps arundinis</name>
    <dbReference type="NCBI Taxonomy" id="1623583"/>
    <lineage>
        <taxon>Eukaryota</taxon>
        <taxon>Fungi</taxon>
        <taxon>Dikarya</taxon>
        <taxon>Ascomycota</taxon>
        <taxon>Pezizomycotina</taxon>
        <taxon>Sordariomycetes</taxon>
        <taxon>Hypocreomycetidae</taxon>
        <taxon>Hypocreales</taxon>
        <taxon>Clavicipitaceae</taxon>
        <taxon>Claviceps</taxon>
    </lineage>
</organism>
<sequence>MKVTKLTLIFTSVSGAYCLAIFRGGSESPVFDVLKGVQSAIDDLDTAVNDWTVDPATTFEASNKLIETINNGTETLRGCAELNFVEALELLAPVETLNTHAQNLVDDLKAKKKQIEGQGLCDIVRGQINDMDSGSKDLVETTVSKIPVLLQGIGRTASRPVVDSIESAKEDFSPTNCVNSAA</sequence>
<dbReference type="Pfam" id="PF12296">
    <property type="entry name" value="HsbA"/>
    <property type="match status" value="1"/>
</dbReference>
<evidence type="ECO:0000313" key="4">
    <source>
        <dbReference type="Proteomes" id="UP000742024"/>
    </source>
</evidence>
<keyword evidence="1" id="KW-0732">Signal</keyword>
<dbReference type="Proteomes" id="UP000784919">
    <property type="component" value="Unassembled WGS sequence"/>
</dbReference>
<reference evidence="3 4" key="1">
    <citation type="journal article" date="2020" name="bioRxiv">
        <title>Whole genome comparisons of ergot fungi reveals the divergence and evolution of species within the genus Claviceps are the result of varying mechanisms driving genome evolution and host range expansion.</title>
        <authorList>
            <person name="Wyka S.A."/>
            <person name="Mondo S.J."/>
            <person name="Liu M."/>
            <person name="Dettman J."/>
            <person name="Nalam V."/>
            <person name="Broders K.D."/>
        </authorList>
    </citation>
    <scope>NUCLEOTIDE SEQUENCE</scope>
    <source>
        <strain evidence="3">CCC 1102</strain>
        <strain evidence="2 4">LM583</strain>
    </source>
</reference>
<proteinExistence type="predicted"/>